<organism evidence="1 2">
    <name type="scientific">Lyngbya aestuarii BL J</name>
    <dbReference type="NCBI Taxonomy" id="1348334"/>
    <lineage>
        <taxon>Bacteria</taxon>
        <taxon>Bacillati</taxon>
        <taxon>Cyanobacteriota</taxon>
        <taxon>Cyanophyceae</taxon>
        <taxon>Oscillatoriophycideae</taxon>
        <taxon>Oscillatoriales</taxon>
        <taxon>Microcoleaceae</taxon>
        <taxon>Lyngbya</taxon>
    </lineage>
</organism>
<dbReference type="RefSeq" id="WP_023069431.1">
    <property type="nucleotide sequence ID" value="NZ_AUZM01000107.1"/>
</dbReference>
<dbReference type="AlphaFoldDB" id="U7QB79"/>
<sequence>METEYQPHFSRHEYFWKIHSAFLAADFWLISKGSREQLGRPIQEYKKRELATWRFPSRAKFAREGCFGMLTPKCLDPKYSYYLCEFIWQSGLWQTYSCGAITWQHLRINDVRNVFKPGSYFLTTEGNAILIAPVKLQAATAFMD</sequence>
<keyword evidence="2" id="KW-1185">Reference proteome</keyword>
<accession>U7QB79</accession>
<evidence type="ECO:0000313" key="1">
    <source>
        <dbReference type="EMBL" id="ERT04300.1"/>
    </source>
</evidence>
<dbReference type="EMBL" id="AUZM01000107">
    <property type="protein sequence ID" value="ERT04300.1"/>
    <property type="molecule type" value="Genomic_DNA"/>
</dbReference>
<dbReference type="OrthoDB" id="495709at2"/>
<gene>
    <name evidence="1" type="ORF">M595_5763</name>
</gene>
<reference evidence="1 2" key="1">
    <citation type="journal article" date="2013" name="Front. Microbiol.">
        <title>Comparative genomic analyses of the cyanobacterium, Lyngbya aestuarii BL J, a powerful hydrogen producer.</title>
        <authorList>
            <person name="Kothari A."/>
            <person name="Vaughn M."/>
            <person name="Garcia-Pichel F."/>
        </authorList>
    </citation>
    <scope>NUCLEOTIDE SEQUENCE [LARGE SCALE GENOMIC DNA]</scope>
    <source>
        <strain evidence="1 2">BL J</strain>
    </source>
</reference>
<proteinExistence type="predicted"/>
<protein>
    <submittedName>
        <fullName evidence="1">Uncharacterized protein</fullName>
    </submittedName>
</protein>
<comment type="caution">
    <text evidence="1">The sequence shown here is derived from an EMBL/GenBank/DDBJ whole genome shotgun (WGS) entry which is preliminary data.</text>
</comment>
<name>U7QB79_9CYAN</name>
<evidence type="ECO:0000313" key="2">
    <source>
        <dbReference type="Proteomes" id="UP000017127"/>
    </source>
</evidence>
<dbReference type="Proteomes" id="UP000017127">
    <property type="component" value="Unassembled WGS sequence"/>
</dbReference>